<dbReference type="EMBL" id="BLAU01000001">
    <property type="protein sequence ID" value="GET19785.1"/>
    <property type="molecule type" value="Genomic_DNA"/>
</dbReference>
<organism evidence="2 3">
    <name type="scientific">Prolixibacter denitrificans</name>
    <dbReference type="NCBI Taxonomy" id="1541063"/>
    <lineage>
        <taxon>Bacteria</taxon>
        <taxon>Pseudomonadati</taxon>
        <taxon>Bacteroidota</taxon>
        <taxon>Bacteroidia</taxon>
        <taxon>Marinilabiliales</taxon>
        <taxon>Prolixibacteraceae</taxon>
        <taxon>Prolixibacter</taxon>
    </lineage>
</organism>
<dbReference type="OrthoDB" id="1123393at2"/>
<sequence>MKKMSFIQLKLLVAFVLMLLIPVACEREDEIHCVDTETGILKNLTGLDGCGWIIQLADSTKLEPINLNDFDIELKEDKVVCFRYHERTDLGSYCMVGQIVEIDFIE</sequence>
<keyword evidence="4" id="KW-1185">Reference proteome</keyword>
<evidence type="ECO:0000313" key="1">
    <source>
        <dbReference type="EMBL" id="GET19785.1"/>
    </source>
</evidence>
<protein>
    <submittedName>
        <fullName evidence="2">Uncharacterized protein</fullName>
    </submittedName>
</protein>
<dbReference type="EMBL" id="PYGC01000001">
    <property type="protein sequence ID" value="PSK85161.1"/>
    <property type="molecule type" value="Genomic_DNA"/>
</dbReference>
<name>A0A2P8CJN2_9BACT</name>
<dbReference type="Proteomes" id="UP000240621">
    <property type="component" value="Unassembled WGS sequence"/>
</dbReference>
<dbReference type="RefSeq" id="WP_106540227.1">
    <property type="nucleotide sequence ID" value="NZ_BLAU01000001.1"/>
</dbReference>
<proteinExistence type="predicted"/>
<reference evidence="2 3" key="1">
    <citation type="submission" date="2018-03" db="EMBL/GenBank/DDBJ databases">
        <title>Genomic Encyclopedia of Archaeal and Bacterial Type Strains, Phase II (KMG-II): from individual species to whole genera.</title>
        <authorList>
            <person name="Goeker M."/>
        </authorList>
    </citation>
    <scope>NUCLEOTIDE SEQUENCE [LARGE SCALE GENOMIC DNA]</scope>
    <source>
        <strain evidence="2 3">DSM 27267</strain>
    </source>
</reference>
<evidence type="ECO:0000313" key="4">
    <source>
        <dbReference type="Proteomes" id="UP000396862"/>
    </source>
</evidence>
<dbReference type="Proteomes" id="UP000396862">
    <property type="component" value="Unassembled WGS sequence"/>
</dbReference>
<reference evidence="1 4" key="2">
    <citation type="submission" date="2019-10" db="EMBL/GenBank/DDBJ databases">
        <title>Prolixibacter strains distinguished by the presence of nitrate reductase genes were adept at nitrate-dependent anaerobic corrosion of metallic iron and carbon steel.</title>
        <authorList>
            <person name="Iino T."/>
            <person name="Shono N."/>
            <person name="Ito K."/>
            <person name="Nakamura R."/>
            <person name="Sueoka K."/>
            <person name="Harayama S."/>
            <person name="Ohkuma M."/>
        </authorList>
    </citation>
    <scope>NUCLEOTIDE SEQUENCE [LARGE SCALE GENOMIC DNA]</scope>
    <source>
        <strain evidence="1 4">MIC1-1</strain>
    </source>
</reference>
<comment type="caution">
    <text evidence="2">The sequence shown here is derived from an EMBL/GenBank/DDBJ whole genome shotgun (WGS) entry which is preliminary data.</text>
</comment>
<accession>A0A2P8CJN2</accession>
<gene>
    <name evidence="2" type="ORF">CLV93_101113</name>
    <name evidence="1" type="ORF">JCM18694_00310</name>
</gene>
<dbReference type="AlphaFoldDB" id="A0A2P8CJN2"/>
<evidence type="ECO:0000313" key="2">
    <source>
        <dbReference type="EMBL" id="PSK85161.1"/>
    </source>
</evidence>
<evidence type="ECO:0000313" key="3">
    <source>
        <dbReference type="Proteomes" id="UP000240621"/>
    </source>
</evidence>